<gene>
    <name evidence="1" type="ORF">JF537_20395</name>
</gene>
<feature type="non-terminal residue" evidence="1">
    <location>
        <position position="1"/>
    </location>
</feature>
<comment type="caution">
    <text evidence="1">The sequence shown here is derived from an EMBL/GenBank/DDBJ whole genome shotgun (WGS) entry which is preliminary data.</text>
</comment>
<proteinExistence type="predicted"/>
<evidence type="ECO:0000313" key="1">
    <source>
        <dbReference type="EMBL" id="MBN8253890.1"/>
    </source>
</evidence>
<protein>
    <submittedName>
        <fullName evidence="1">Uncharacterized protein</fullName>
    </submittedName>
</protein>
<dbReference type="EMBL" id="JAEMWV010000017">
    <property type="protein sequence ID" value="MBN8253890.1"/>
    <property type="molecule type" value="Genomic_DNA"/>
</dbReference>
<reference evidence="1" key="1">
    <citation type="submission" date="2020-12" db="EMBL/GenBank/DDBJ databases">
        <title>PHA producing bacteria isolated from mangrove.</title>
        <authorList>
            <person name="Zheng W."/>
            <person name="Yu S."/>
            <person name="Huang Y."/>
        </authorList>
    </citation>
    <scope>NUCLEOTIDE SEQUENCE</scope>
    <source>
        <strain evidence="1">GN22-4</strain>
    </source>
</reference>
<dbReference type="Proteomes" id="UP000664578">
    <property type="component" value="Unassembled WGS sequence"/>
</dbReference>
<dbReference type="AlphaFoldDB" id="A0A8I1MIT0"/>
<sequence length="102" mass="11904">NLIYYSYSSVAPHKELLENVLWYCCCGEAEFHKSKYDYFIHKNKKDGKAVRYDHRTKCGGCLKIATPSTTNLRSRKLIKQIRQSMNEKYKNSYVKSTPASEV</sequence>
<dbReference type="InterPro" id="IPR025673">
    <property type="entry name" value="PCYCGC"/>
</dbReference>
<dbReference type="Pfam" id="PF13798">
    <property type="entry name" value="PCYCGC"/>
    <property type="match status" value="1"/>
</dbReference>
<organism evidence="1 2">
    <name type="scientific">Priestia flexa</name>
    <dbReference type="NCBI Taxonomy" id="86664"/>
    <lineage>
        <taxon>Bacteria</taxon>
        <taxon>Bacillati</taxon>
        <taxon>Bacillota</taxon>
        <taxon>Bacilli</taxon>
        <taxon>Bacillales</taxon>
        <taxon>Bacillaceae</taxon>
        <taxon>Priestia</taxon>
    </lineage>
</organism>
<name>A0A8I1MIT0_9BACI</name>
<evidence type="ECO:0000313" key="2">
    <source>
        <dbReference type="Proteomes" id="UP000664578"/>
    </source>
</evidence>
<dbReference type="RefSeq" id="WP_206783166.1">
    <property type="nucleotide sequence ID" value="NZ_JAEMWV010000017.1"/>
</dbReference>
<accession>A0A8I1MIT0</accession>